<gene>
    <name evidence="2" type="primary">cas8c</name>
    <name evidence="2" type="ORF">JX360_09265</name>
</gene>
<proteinExistence type="predicted"/>
<dbReference type="InterPro" id="IPR010144">
    <property type="entry name" value="CRISPR-assoc_prot_Csd1-typ"/>
</dbReference>
<accession>A0ABT0CBC7</accession>
<sequence>MILTKLKEFAETRLDLPPEMYGKTKVRWWIELNPQSQLVGFTPRGGDSKATQRGLEQTVPKLPKKRTVAIQPVLLADTGEYVLGIPKEGSKLERVSKCHQQFKELVQACVAATKDPAVQTILNFLNNWDPSQAQLPEGFDPSDVVTFRIGKRIPADANPENQAIQEFWARYTAGGDEEESSLPVMMCLVTGQETQVVDRLPEPIKGIPDGQPSGTSLVSANADAFTSYGLKNSLTSPISRSAAEKFGKALNYLLAEEHTHLRVGSSVFVFWTRDPEEFDFFSYLDKPQAADVQNLLKSALKGEKNYSVQGHENEFYALSLTANNARAVVRSWLQTTVPDVQRHLKQWFQDQQIVDPYGQPSKPFGIYALAASAYRDPAKEMQPTVPTALLRCALSGDPLPDSLLTRATRRIAVEGEIPHARAALLKLILLSHWRRTSRPMPDLEALNLNPELDPPDQAAYHCGRLFAQLEIIQRAAQRGINTTLVDRYYSAASTTPKKILGDLIAKAQPHLAKIRKDSKGTYEALERQLEEILVRLDPAALPTSLTMQQQSLFGLGYYHQRADNRRRAAEGAEKKKQSQMDTQGELNHD</sequence>
<evidence type="ECO:0000313" key="3">
    <source>
        <dbReference type="Proteomes" id="UP000830835"/>
    </source>
</evidence>
<evidence type="ECO:0000313" key="2">
    <source>
        <dbReference type="EMBL" id="MCJ2543092.1"/>
    </source>
</evidence>
<dbReference type="NCBIfam" id="TIGR01863">
    <property type="entry name" value="cas_Csd1"/>
    <property type="match status" value="1"/>
</dbReference>
<name>A0ABT0CBC7_THEVL</name>
<organism evidence="2 3">
    <name type="scientific">Thermostichus vulcanus str. 'Rupite'</name>
    <dbReference type="NCBI Taxonomy" id="2813851"/>
    <lineage>
        <taxon>Bacteria</taxon>
        <taxon>Bacillati</taxon>
        <taxon>Cyanobacteriota</taxon>
        <taxon>Cyanophyceae</taxon>
        <taxon>Thermostichales</taxon>
        <taxon>Thermostichaceae</taxon>
        <taxon>Thermostichus</taxon>
    </lineage>
</organism>
<dbReference type="RefSeq" id="WP_244350370.1">
    <property type="nucleotide sequence ID" value="NZ_JAFIRA010000021.1"/>
</dbReference>
<keyword evidence="3" id="KW-1185">Reference proteome</keyword>
<feature type="compositionally biased region" description="Polar residues" evidence="1">
    <location>
        <begin position="579"/>
        <end position="589"/>
    </location>
</feature>
<dbReference type="EMBL" id="JAFIRA010000021">
    <property type="protein sequence ID" value="MCJ2543092.1"/>
    <property type="molecule type" value="Genomic_DNA"/>
</dbReference>
<reference evidence="2" key="1">
    <citation type="submission" date="2021-02" db="EMBL/GenBank/DDBJ databases">
        <title>The CRISPR/cas machinery reduction and long-range gene transfer in the hot spring cyanobacterium Synechococcus.</title>
        <authorList>
            <person name="Dvorak P."/>
            <person name="Jahodarova E."/>
            <person name="Hasler P."/>
            <person name="Poulickova A."/>
        </authorList>
    </citation>
    <scope>NUCLEOTIDE SEQUENCE</scope>
    <source>
        <strain evidence="2">Rupite</strain>
    </source>
</reference>
<protein>
    <submittedName>
        <fullName evidence="2">Type I-C CRISPR-associated protein Cas8c/Csd1</fullName>
    </submittedName>
</protein>
<comment type="caution">
    <text evidence="2">The sequence shown here is derived from an EMBL/GenBank/DDBJ whole genome shotgun (WGS) entry which is preliminary data.</text>
</comment>
<feature type="region of interest" description="Disordered" evidence="1">
    <location>
        <begin position="564"/>
        <end position="589"/>
    </location>
</feature>
<evidence type="ECO:0000256" key="1">
    <source>
        <dbReference type="SAM" id="MobiDB-lite"/>
    </source>
</evidence>
<dbReference type="Proteomes" id="UP000830835">
    <property type="component" value="Unassembled WGS sequence"/>
</dbReference>
<dbReference type="Pfam" id="PF09709">
    <property type="entry name" value="Cas_Csd1"/>
    <property type="match status" value="1"/>
</dbReference>
<feature type="compositionally biased region" description="Basic and acidic residues" evidence="1">
    <location>
        <begin position="564"/>
        <end position="578"/>
    </location>
</feature>